<keyword evidence="4 7" id="KW-1133">Transmembrane helix</keyword>
<evidence type="ECO:0000256" key="4">
    <source>
        <dbReference type="ARBA" id="ARBA00022989"/>
    </source>
</evidence>
<dbReference type="InterPro" id="IPR052027">
    <property type="entry name" value="PspC"/>
</dbReference>
<dbReference type="InterPro" id="IPR007168">
    <property type="entry name" value="Phageshock_PspC_N"/>
</dbReference>
<evidence type="ECO:0000256" key="2">
    <source>
        <dbReference type="ARBA" id="ARBA00022475"/>
    </source>
</evidence>
<dbReference type="AlphaFoldDB" id="A0A0E3QGI5"/>
<feature type="domain" description="Phage shock protein PspC N-terminal" evidence="8">
    <location>
        <begin position="172"/>
        <end position="228"/>
    </location>
</feature>
<evidence type="ECO:0000256" key="1">
    <source>
        <dbReference type="ARBA" id="ARBA00004162"/>
    </source>
</evidence>
<feature type="region of interest" description="Disordered" evidence="6">
    <location>
        <begin position="135"/>
        <end position="165"/>
    </location>
</feature>
<feature type="transmembrane region" description="Helical" evidence="7">
    <location>
        <begin position="203"/>
        <end position="225"/>
    </location>
</feature>
<protein>
    <submittedName>
        <fullName evidence="9">Transcriptional regulator</fullName>
    </submittedName>
</protein>
<dbReference type="RefSeq" id="WP_011305610.1">
    <property type="nucleotide sequence ID" value="NZ_CP009526.1"/>
</dbReference>
<name>A0A0E3QGI5_METBA</name>
<sequence>MQENPESQEKKGTKGHFFEAPEVPKTKSEEEPCARPEGKTEEEVSGTAPLEREEPKKSEFKPERELETGYTEESWAKPERDMEEIKAPGSSASEERIIPKESEFKSSGELETGYTEKSWTKPKDMEERVILEPGEKKEEEATGEAGEKVREETREAGEEAKEEKRTAYTMEKRLTKSKKERMLFGVCGGLGEYFDIDPTFIRLAFAALALQGGIGIVLYIILAILMPSGEGYKMIPSSGQ</sequence>
<evidence type="ECO:0000259" key="8">
    <source>
        <dbReference type="Pfam" id="PF04024"/>
    </source>
</evidence>
<keyword evidence="3 7" id="KW-0812">Transmembrane</keyword>
<proteinExistence type="predicted"/>
<feature type="compositionally biased region" description="Basic and acidic residues" evidence="6">
    <location>
        <begin position="93"/>
        <end position="108"/>
    </location>
</feature>
<evidence type="ECO:0000256" key="7">
    <source>
        <dbReference type="SAM" id="Phobius"/>
    </source>
</evidence>
<dbReference type="GeneID" id="68903902"/>
<dbReference type="KEGG" id="mbw:MSBRW_0424"/>
<evidence type="ECO:0000256" key="6">
    <source>
        <dbReference type="SAM" id="MobiDB-lite"/>
    </source>
</evidence>
<feature type="region of interest" description="Disordered" evidence="6">
    <location>
        <begin position="1"/>
        <end position="120"/>
    </location>
</feature>
<reference evidence="9 10" key="1">
    <citation type="submission" date="2014-07" db="EMBL/GenBank/DDBJ databases">
        <title>Methanogenic archaea and the global carbon cycle.</title>
        <authorList>
            <person name="Henriksen J.R."/>
            <person name="Luke J."/>
            <person name="Reinhart S."/>
            <person name="Benedict M.N."/>
            <person name="Youngblut N.D."/>
            <person name="Metcalf M.E."/>
            <person name="Whitaker R.J."/>
            <person name="Metcalf W.W."/>
        </authorList>
    </citation>
    <scope>NUCLEOTIDE SEQUENCE [LARGE SCALE GENOMIC DNA]</scope>
    <source>
        <strain evidence="9 10">Wiesmoor</strain>
    </source>
</reference>
<evidence type="ECO:0000256" key="5">
    <source>
        <dbReference type="ARBA" id="ARBA00023136"/>
    </source>
</evidence>
<feature type="compositionally biased region" description="Basic and acidic residues" evidence="6">
    <location>
        <begin position="74"/>
        <end position="86"/>
    </location>
</feature>
<dbReference type="Pfam" id="PF04024">
    <property type="entry name" value="PspC"/>
    <property type="match status" value="1"/>
</dbReference>
<dbReference type="PATRIC" id="fig|1434109.4.peg.509"/>
<dbReference type="PANTHER" id="PTHR33885:SF3">
    <property type="entry name" value="PHAGE SHOCK PROTEIN C"/>
    <property type="match status" value="1"/>
</dbReference>
<dbReference type="EMBL" id="CP009526">
    <property type="protein sequence ID" value="AKB49677.1"/>
    <property type="molecule type" value="Genomic_DNA"/>
</dbReference>
<gene>
    <name evidence="9" type="ORF">MSBRW_0424</name>
</gene>
<accession>A0A0E3QGI5</accession>
<dbReference type="PANTHER" id="PTHR33885">
    <property type="entry name" value="PHAGE SHOCK PROTEIN C"/>
    <property type="match status" value="1"/>
</dbReference>
<keyword evidence="5 7" id="KW-0472">Membrane</keyword>
<dbReference type="Proteomes" id="UP000033038">
    <property type="component" value="Chromosome"/>
</dbReference>
<dbReference type="HOGENOM" id="CLU_086261_0_0_2"/>
<comment type="subcellular location">
    <subcellularLocation>
        <location evidence="1">Cell membrane</location>
        <topology evidence="1">Single-pass membrane protein</topology>
    </subcellularLocation>
</comment>
<feature type="compositionally biased region" description="Basic and acidic residues" evidence="6">
    <location>
        <begin position="7"/>
        <end position="42"/>
    </location>
</feature>
<evidence type="ECO:0000313" key="10">
    <source>
        <dbReference type="Proteomes" id="UP000033038"/>
    </source>
</evidence>
<keyword evidence="2" id="KW-1003">Cell membrane</keyword>
<evidence type="ECO:0000256" key="3">
    <source>
        <dbReference type="ARBA" id="ARBA00022692"/>
    </source>
</evidence>
<dbReference type="GO" id="GO:0005886">
    <property type="term" value="C:plasma membrane"/>
    <property type="evidence" value="ECO:0007669"/>
    <property type="project" value="UniProtKB-SubCell"/>
</dbReference>
<feature type="compositionally biased region" description="Basic and acidic residues" evidence="6">
    <location>
        <begin position="50"/>
        <end position="67"/>
    </location>
</feature>
<organism evidence="9 10">
    <name type="scientific">Methanosarcina barkeri str. Wiesmoor</name>
    <dbReference type="NCBI Taxonomy" id="1434109"/>
    <lineage>
        <taxon>Archaea</taxon>
        <taxon>Methanobacteriati</taxon>
        <taxon>Methanobacteriota</taxon>
        <taxon>Stenosarchaea group</taxon>
        <taxon>Methanomicrobia</taxon>
        <taxon>Methanosarcinales</taxon>
        <taxon>Methanosarcinaceae</taxon>
        <taxon>Methanosarcina</taxon>
    </lineage>
</organism>
<evidence type="ECO:0000313" key="9">
    <source>
        <dbReference type="EMBL" id="AKB49677.1"/>
    </source>
</evidence>